<evidence type="ECO:0000313" key="3">
    <source>
        <dbReference type="Proteomes" id="UP001159363"/>
    </source>
</evidence>
<reference evidence="2 3" key="1">
    <citation type="submission" date="2023-02" db="EMBL/GenBank/DDBJ databases">
        <title>LHISI_Scaffold_Assembly.</title>
        <authorList>
            <person name="Stuart O.P."/>
            <person name="Cleave R."/>
            <person name="Magrath M.J.L."/>
            <person name="Mikheyev A.S."/>
        </authorList>
    </citation>
    <scope>NUCLEOTIDE SEQUENCE [LARGE SCALE GENOMIC DNA]</scope>
    <source>
        <strain evidence="2">Daus_M_001</strain>
        <tissue evidence="2">Leg muscle</tissue>
    </source>
</reference>
<sequence>MLVDVCMCVCVKKGGGGGARISRAPFPRPPGNEVLGVQKGYFDLCAVPTASGRAGGFVGIPVPGLFRRDRPKVYPSESCLDRGRIAHHLPRKLERHWNVRAGKTGVPRENPPASSIVQHDSHTHSKRNSMKTMERLHSHVQTRASDVCSLAAAPESSLLLHAWQYGTRYLFPFKSAIGSESPRACLTNCNPIAKSTSVYTWLPRLERQTESGRGLPRLERQTESGRGWLFIKEPSPAYTMSGYVKPYTDVVLHARFYTTALPLLGGRYNRPGTICRIWGTEERGKGSIGTRITHSIASKPKVPAKFALLIKDKLISKTPEPVVEWPIYFEEIEQIRDFDYSEASNDTTNCGHLFIRQWSLSCHRKKTRILQYLRIPCNNTHDGTNGNNFYWFMAMAGTNNKMLVCQQQSIAFDRKKAQFVLMLVSDLVQQQPRFCLSCNTSFVNEYTRDNMLREIPGGHLGIADLCLSTQGNCRTAEDVDHLGGQRLAGGGGRAPRRMCGHTSACMSPHSYSPLSLSCPLGTSTSNHLSVLTLTLSLSLVLSHPPVFISPNHTSSSTLQRLAVRRPPEHSCNSVLTYRQSVSTTDLAPVSRVPGRQCVAVSTLRPRVHLTVVVFVEDVTSLEVETTMSSPAFPCMIDTDQVLHPHQLPLSPHVIVHTGILLKGTNACTLNHHRGIAGSIPSTAGFKHETFYSHVSPQDIRLFPKAPERKEIAPKRKTRKSAILTDTPVKVALAAEKGPGLPYSCTTSEPFEIQLANIITRAYTITSISDLHSCTEADRNDWSCLSVYDRYRPSTASPPPPPLVNILTGILLKGNNACALNQPRGIAEDLQFASTYYRRELTGSSDRPAFPYTQYITYYMFSRRQSFVGGKQGPTAKKAKCVPCMHTAGSVRMKTKFIVYECKEANLMASSRNIANWHDMKVICAATVRRPFLQQPAADNMKPVVYRIQAVLCLHVNSVNHSLPDMGRCKQCGIAVWKRHYAGVKVDITCSASGVQDSPLCLPEVITYPFVRDALVPYRRRRRGAGRLNGRHPQLFDNCTRPSLMKTTNIHQEDGYVHRSEQMVAAEILCEGSFVPLETSPSTTLTAIMLKKAQHDKIDCKRVNTEVILAIGSEFIRHALDDSTPIANLQRNTKRITYCQTWDNTGATANKQTFEVRLYKGLRSLANRAHHRPIGPYYTGDYPVHYSVHYWQVINQWRAELVLTQSHATSPYFHSKARFTSSRFIILPRADGSLFREPLLTFAGVISSRDSAPRQTTPLCVPALSLKTTYRHTYSALLLFLSGSHTYHAYVHTTCIQVDLKLGFQKFTFYREEPISPTTKFRGTFEPYGASGMERFERLLTSRPWEPIRAKKLAYQRHRIPTCEHPWRGKGGGDPAGNRTRDKEKLLYSAGVLANGTRRTRPARTECSNRNTPSHQYLVVKAIHDKMAMLILHKEDEYTTSMPADLKQGFQKCSFYREQPTGVLLISGQRVNHYVDGDEGSLTAVRIQLRWRAGVARPSLAITSGAIAVMNGGGRVGLLFASTVTRRRYLACENKTSWAVPERRPQPRDDSTRTATVQGRFMGIRGPGNTQFRRELMSGFNTSRTLGITFHSTPKWQRIRLFHSARS</sequence>
<comment type="caution">
    <text evidence="2">The sequence shown here is derived from an EMBL/GenBank/DDBJ whole genome shotgun (WGS) entry which is preliminary data.</text>
</comment>
<name>A0ABQ9GZJ5_9NEOP</name>
<evidence type="ECO:0000256" key="1">
    <source>
        <dbReference type="SAM" id="MobiDB-lite"/>
    </source>
</evidence>
<protein>
    <submittedName>
        <fullName evidence="2">Uncharacterized protein</fullName>
    </submittedName>
</protein>
<dbReference type="Proteomes" id="UP001159363">
    <property type="component" value="Chromosome 7"/>
</dbReference>
<gene>
    <name evidence="2" type="ORF">PR048_021908</name>
</gene>
<dbReference type="EMBL" id="JARBHB010000008">
    <property type="protein sequence ID" value="KAJ8877453.1"/>
    <property type="molecule type" value="Genomic_DNA"/>
</dbReference>
<feature type="region of interest" description="Disordered" evidence="1">
    <location>
        <begin position="102"/>
        <end position="125"/>
    </location>
</feature>
<organism evidence="2 3">
    <name type="scientific">Dryococelus australis</name>
    <dbReference type="NCBI Taxonomy" id="614101"/>
    <lineage>
        <taxon>Eukaryota</taxon>
        <taxon>Metazoa</taxon>
        <taxon>Ecdysozoa</taxon>
        <taxon>Arthropoda</taxon>
        <taxon>Hexapoda</taxon>
        <taxon>Insecta</taxon>
        <taxon>Pterygota</taxon>
        <taxon>Neoptera</taxon>
        <taxon>Polyneoptera</taxon>
        <taxon>Phasmatodea</taxon>
        <taxon>Verophasmatodea</taxon>
        <taxon>Anareolatae</taxon>
        <taxon>Phasmatidae</taxon>
        <taxon>Eurycanthinae</taxon>
        <taxon>Dryococelus</taxon>
    </lineage>
</organism>
<proteinExistence type="predicted"/>
<keyword evidence="3" id="KW-1185">Reference proteome</keyword>
<accession>A0ABQ9GZJ5</accession>
<evidence type="ECO:0000313" key="2">
    <source>
        <dbReference type="EMBL" id="KAJ8877453.1"/>
    </source>
</evidence>